<sequence length="123" mass="14364">MNQALKKQIAKSTANQIYEAYPFLWDRFGERGFEHTEKDNLHHLDHLETAYDLNDKQVFLDYTIWLEKVLTSRNVGADLIIDNFERLIGFIEAEAEQKEKEFMQQCLQEANDLLKGSNLKKGG</sequence>
<dbReference type="RefSeq" id="WP_052650889.1">
    <property type="nucleotide sequence ID" value="NZ_CCXS01000001.1"/>
</dbReference>
<organism evidence="2 3">
    <name type="scientific">Planococcus massiliensis</name>
    <dbReference type="NCBI Taxonomy" id="1499687"/>
    <lineage>
        <taxon>Bacteria</taxon>
        <taxon>Bacillati</taxon>
        <taxon>Bacillota</taxon>
        <taxon>Bacilli</taxon>
        <taxon>Bacillales</taxon>
        <taxon>Caryophanaceae</taxon>
        <taxon>Planococcus</taxon>
    </lineage>
</organism>
<name>A0A098EJW6_9BACL</name>
<keyword evidence="3" id="KW-1185">Reference proteome</keyword>
<evidence type="ECO:0000256" key="1">
    <source>
        <dbReference type="SAM" id="Coils"/>
    </source>
</evidence>
<feature type="coiled-coil region" evidence="1">
    <location>
        <begin position="81"/>
        <end position="113"/>
    </location>
</feature>
<dbReference type="Proteomes" id="UP000043699">
    <property type="component" value="Unassembled WGS sequence"/>
</dbReference>
<gene>
    <name evidence="2" type="ORF">BN1080_01089</name>
</gene>
<proteinExistence type="predicted"/>
<evidence type="ECO:0000313" key="3">
    <source>
        <dbReference type="Proteomes" id="UP000043699"/>
    </source>
</evidence>
<dbReference type="AlphaFoldDB" id="A0A098EJW6"/>
<evidence type="ECO:0000313" key="2">
    <source>
        <dbReference type="EMBL" id="CEG22167.1"/>
    </source>
</evidence>
<reference evidence="2 3" key="1">
    <citation type="submission" date="2014-09" db="EMBL/GenBank/DDBJ databases">
        <authorList>
            <person name="Urmite Genomes Urmite Genomes"/>
        </authorList>
    </citation>
    <scope>NUCLEOTIDE SEQUENCE [LARGE SCALE GENOMIC DNA]</scope>
    <source>
        <strain evidence="2 3">ES2</strain>
    </source>
</reference>
<accession>A0A098EJW6</accession>
<protein>
    <submittedName>
        <fullName evidence="2">Uncharacterized protein</fullName>
    </submittedName>
</protein>
<dbReference type="OrthoDB" id="2376384at2"/>
<keyword evidence="1" id="KW-0175">Coiled coil</keyword>
<dbReference type="EMBL" id="CCXS01000001">
    <property type="protein sequence ID" value="CEG22167.1"/>
    <property type="molecule type" value="Genomic_DNA"/>
</dbReference>
<dbReference type="STRING" id="1499687.BN1080_01089"/>